<reference evidence="10 11" key="1">
    <citation type="submission" date="2015-09" db="EMBL/GenBank/DDBJ databases">
        <authorList>
            <consortium name="Swine Surveillance"/>
        </authorList>
    </citation>
    <scope>NUCLEOTIDE SEQUENCE [LARGE SCALE GENOMIC DNA]</scope>
    <source>
        <strain evidence="10 11">CECT 7557</strain>
    </source>
</reference>
<feature type="repeat" description="TPR" evidence="8">
    <location>
        <begin position="182"/>
        <end position="215"/>
    </location>
</feature>
<evidence type="ECO:0000256" key="2">
    <source>
        <dbReference type="ARBA" id="ARBA00005386"/>
    </source>
</evidence>
<name>A0A0P1GWB5_9RHOB</name>
<dbReference type="InterPro" id="IPR013105">
    <property type="entry name" value="TPR_2"/>
</dbReference>
<dbReference type="PANTHER" id="PTHR44998:SF1">
    <property type="entry name" value="UDP-N-ACETYLGLUCOSAMINE--PEPTIDE N-ACETYLGLUCOSAMINYLTRANSFERASE 110 KDA SUBUNIT"/>
    <property type="match status" value="1"/>
</dbReference>
<organism evidence="10 11">
    <name type="scientific">Tritonibacter multivorans</name>
    <dbReference type="NCBI Taxonomy" id="928856"/>
    <lineage>
        <taxon>Bacteria</taxon>
        <taxon>Pseudomonadati</taxon>
        <taxon>Pseudomonadota</taxon>
        <taxon>Alphaproteobacteria</taxon>
        <taxon>Rhodobacterales</taxon>
        <taxon>Paracoccaceae</taxon>
        <taxon>Tritonibacter</taxon>
    </lineage>
</organism>
<feature type="domain" description="O-GlcNAc transferase C-terminal" evidence="9">
    <location>
        <begin position="312"/>
        <end position="483"/>
    </location>
</feature>
<dbReference type="PANTHER" id="PTHR44998">
    <property type="match status" value="1"/>
</dbReference>
<evidence type="ECO:0000313" key="11">
    <source>
        <dbReference type="Proteomes" id="UP000052022"/>
    </source>
</evidence>
<evidence type="ECO:0000256" key="8">
    <source>
        <dbReference type="PROSITE-ProRule" id="PRU00339"/>
    </source>
</evidence>
<feature type="domain" description="O-GlcNAc transferase C-terminal" evidence="9">
    <location>
        <begin position="494"/>
        <end position="679"/>
    </location>
</feature>
<keyword evidence="6" id="KW-0677">Repeat</keyword>
<evidence type="ECO:0000256" key="3">
    <source>
        <dbReference type="ARBA" id="ARBA00011970"/>
    </source>
</evidence>
<dbReference type="SUPFAM" id="SSF48452">
    <property type="entry name" value="TPR-like"/>
    <property type="match status" value="1"/>
</dbReference>
<gene>
    <name evidence="10" type="primary">yrrB</name>
    <name evidence="10" type="ORF">TRM7557_01826</name>
</gene>
<dbReference type="Pfam" id="PF07719">
    <property type="entry name" value="TPR_2"/>
    <property type="match status" value="1"/>
</dbReference>
<accession>A0A0P1GWB5</accession>
<dbReference type="Gene3D" id="3.40.50.2000">
    <property type="entry name" value="Glycogen Phosphorylase B"/>
    <property type="match status" value="1"/>
</dbReference>
<dbReference type="GO" id="GO:0097363">
    <property type="term" value="F:protein O-acetylglucosaminyltransferase activity"/>
    <property type="evidence" value="ECO:0007669"/>
    <property type="project" value="UniProtKB-EC"/>
</dbReference>
<dbReference type="EC" id="2.4.1.255" evidence="3"/>
<dbReference type="PROSITE" id="PS50005">
    <property type="entry name" value="TPR"/>
    <property type="match status" value="2"/>
</dbReference>
<dbReference type="Proteomes" id="UP000052022">
    <property type="component" value="Unassembled WGS sequence"/>
</dbReference>
<feature type="repeat" description="TPR" evidence="8">
    <location>
        <begin position="80"/>
        <end position="113"/>
    </location>
</feature>
<dbReference type="Pfam" id="PF14559">
    <property type="entry name" value="TPR_19"/>
    <property type="match status" value="1"/>
</dbReference>
<comment type="pathway">
    <text evidence="1">Protein modification; protein glycosylation.</text>
</comment>
<evidence type="ECO:0000256" key="6">
    <source>
        <dbReference type="ARBA" id="ARBA00022737"/>
    </source>
</evidence>
<dbReference type="AlphaFoldDB" id="A0A0P1GWB5"/>
<dbReference type="EMBL" id="CYSD01000030">
    <property type="protein sequence ID" value="CUH78327.1"/>
    <property type="molecule type" value="Genomic_DNA"/>
</dbReference>
<dbReference type="InterPro" id="IPR019734">
    <property type="entry name" value="TPR_rpt"/>
</dbReference>
<proteinExistence type="inferred from homology"/>
<keyword evidence="4" id="KW-0328">Glycosyltransferase</keyword>
<keyword evidence="11" id="KW-1185">Reference proteome</keyword>
<evidence type="ECO:0000259" key="9">
    <source>
        <dbReference type="Pfam" id="PF13844"/>
    </source>
</evidence>
<protein>
    <recommendedName>
        <fullName evidence="3">protein O-GlcNAc transferase</fullName>
        <ecNumber evidence="3">2.4.1.255</ecNumber>
    </recommendedName>
</protein>
<evidence type="ECO:0000256" key="5">
    <source>
        <dbReference type="ARBA" id="ARBA00022679"/>
    </source>
</evidence>
<evidence type="ECO:0000313" key="10">
    <source>
        <dbReference type="EMBL" id="CUH78327.1"/>
    </source>
</evidence>
<dbReference type="Pfam" id="PF13414">
    <property type="entry name" value="TPR_11"/>
    <property type="match status" value="1"/>
</dbReference>
<evidence type="ECO:0000256" key="1">
    <source>
        <dbReference type="ARBA" id="ARBA00004922"/>
    </source>
</evidence>
<comment type="similarity">
    <text evidence="2">Belongs to the glycosyltransferase 41 family. O-GlcNAc transferase subfamily.</text>
</comment>
<dbReference type="SMART" id="SM00028">
    <property type="entry name" value="TPR"/>
    <property type="match status" value="5"/>
</dbReference>
<dbReference type="InterPro" id="IPR011990">
    <property type="entry name" value="TPR-like_helical_dom_sf"/>
</dbReference>
<dbReference type="InterPro" id="IPR029489">
    <property type="entry name" value="OGT/SEC/SPY_C"/>
</dbReference>
<dbReference type="STRING" id="928856.SAMN04488049_12319"/>
<dbReference type="RefSeq" id="WP_058289904.1">
    <property type="nucleotide sequence ID" value="NZ_CYSD01000030.1"/>
</dbReference>
<dbReference type="Gene3D" id="1.25.40.10">
    <property type="entry name" value="Tetratricopeptide repeat domain"/>
    <property type="match status" value="2"/>
</dbReference>
<keyword evidence="7 8" id="KW-0802">TPR repeat</keyword>
<evidence type="ECO:0000256" key="4">
    <source>
        <dbReference type="ARBA" id="ARBA00022676"/>
    </source>
</evidence>
<evidence type="ECO:0000256" key="7">
    <source>
        <dbReference type="ARBA" id="ARBA00022803"/>
    </source>
</evidence>
<sequence length="722" mass="79792">MQYAFAGQKATAPKGGIAATASTKTATLTVTPATLRDARFGGSNPPAELMDRLENFFALGHFKDCAGVTAKALAHFEQSPFLWDLLGQSHLQLGALDEAQTCLNKAHQLAPETPAPLTALAEVWRKRQHPKEAEAFFRKALSKDGNHLRALTGLARLLLDTGRAQEARPLAEQAAAQDAQQASVQFDLGNVLRSCGDRDAAIAAYARAAELAPDQAAPRYNLAQLLATSGQEAKALPHFEALLAHTPDDDRTRAHKLHCQAQLNDWSCFDEYQQHRRTLGLRGKAVPPFLLMGMEDNPDLLRVRSRAYAAEQIKVTAPPPLPASVGSTRPERLRIGYFSADFHNHATMHLMAGLFEQHDQSRFDIQAFSYGPDRTDAHRQRLERTVSAFHDCRQMDDRTFMDHAKAQALDIAIDLKGFTGRTRCRIFGDRLAPLQVSYLGYPGTLGSPAFDYIVTDPVVSPVGSEHHFEESLLRLPHCYQPNDNTRRIATRQFTRQNCGLPEDGFVFACFNNSYKITPQEFDIWMPLLREVDGSVLWLLSSGQISEDNLRREAAKRGVDPSRLIFADRVTPDEHLARQKVADLFLDTFCYNAHTTGSDALWAGLPLVTLPGRQFAARVGASLLTAFGLPDLIAKTPEQYRAIALNLAQDETAMLSLRSRLAPLRRSAPLFDTQRYARDLECGFDMIHDRYRAGLRPAHIAVPAAPATADVSPVTLPAKAARA</sequence>
<keyword evidence="5" id="KW-0808">Transferase</keyword>
<dbReference type="Gene3D" id="3.40.50.11380">
    <property type="match status" value="1"/>
</dbReference>
<dbReference type="Pfam" id="PF13844">
    <property type="entry name" value="Glyco_transf_41"/>
    <property type="match status" value="2"/>
</dbReference>